<evidence type="ECO:0000256" key="1">
    <source>
        <dbReference type="ARBA" id="ARBA00009627"/>
    </source>
</evidence>
<dbReference type="PANTHER" id="PTHR12387">
    <property type="entry name" value="26S PROTEASOME NON-ATPASE REGULATORY SUBUNIT 8"/>
    <property type="match status" value="1"/>
</dbReference>
<evidence type="ECO:0000313" key="5">
    <source>
        <dbReference type="Proteomes" id="UP001311799"/>
    </source>
</evidence>
<dbReference type="GO" id="GO:0043161">
    <property type="term" value="P:proteasome-mediated ubiquitin-dependent protein catabolic process"/>
    <property type="evidence" value="ECO:0007669"/>
    <property type="project" value="TreeGrafter"/>
</dbReference>
<evidence type="ECO:0000259" key="3">
    <source>
        <dbReference type="PROSITE" id="PS50250"/>
    </source>
</evidence>
<evidence type="ECO:0000313" key="4">
    <source>
        <dbReference type="EMBL" id="KAK6590864.1"/>
    </source>
</evidence>
<name>A0AAV9Y1Z1_9CRYT</name>
<dbReference type="PANTHER" id="PTHR12387:SF0">
    <property type="entry name" value="26S PROTEASOME NON-ATPASE REGULATORY SUBUNIT 8"/>
    <property type="match status" value="1"/>
</dbReference>
<dbReference type="GO" id="GO:0005634">
    <property type="term" value="C:nucleus"/>
    <property type="evidence" value="ECO:0007669"/>
    <property type="project" value="TreeGrafter"/>
</dbReference>
<dbReference type="InterPro" id="IPR033464">
    <property type="entry name" value="CSN8_PSD8_EIF3K"/>
</dbReference>
<dbReference type="InterPro" id="IPR006746">
    <property type="entry name" value="26S_Psome_Rpn12"/>
</dbReference>
<evidence type="ECO:0000256" key="2">
    <source>
        <dbReference type="ARBA" id="ARBA00022942"/>
    </source>
</evidence>
<keyword evidence="2 4" id="KW-0647">Proteasome</keyword>
<dbReference type="EMBL" id="JAWDEY010000002">
    <property type="protein sequence ID" value="KAK6590864.1"/>
    <property type="molecule type" value="Genomic_DNA"/>
</dbReference>
<organism evidence="4 5">
    <name type="scientific">Cryptosporidium xiaoi</name>
    <dbReference type="NCBI Taxonomy" id="659607"/>
    <lineage>
        <taxon>Eukaryota</taxon>
        <taxon>Sar</taxon>
        <taxon>Alveolata</taxon>
        <taxon>Apicomplexa</taxon>
        <taxon>Conoidasida</taxon>
        <taxon>Coccidia</taxon>
        <taxon>Eucoccidiorida</taxon>
        <taxon>Eimeriorina</taxon>
        <taxon>Cryptosporidiidae</taxon>
        <taxon>Cryptosporidium</taxon>
    </lineage>
</organism>
<dbReference type="PROSITE" id="PS50250">
    <property type="entry name" value="PCI"/>
    <property type="match status" value="1"/>
</dbReference>
<dbReference type="Proteomes" id="UP001311799">
    <property type="component" value="Unassembled WGS sequence"/>
</dbReference>
<dbReference type="Gene3D" id="1.25.40.990">
    <property type="match status" value="1"/>
</dbReference>
<gene>
    <name evidence="4" type="ORF">RS030_111899</name>
</gene>
<dbReference type="GO" id="GO:0008541">
    <property type="term" value="C:proteasome regulatory particle, lid subcomplex"/>
    <property type="evidence" value="ECO:0007669"/>
    <property type="project" value="TreeGrafter"/>
</dbReference>
<proteinExistence type="inferred from homology"/>
<protein>
    <submittedName>
        <fullName evidence="4">Proteasome regulatory subunit Rpn12 family</fullName>
    </submittedName>
</protein>
<sequence>MTKSVETNKILDLLQQAKSEFMKIPDCNMSNINNLIKDMKMMLIEFPSMSLNSKEYDITELIIARDVLELSALMCTVNEDYSGFERDFLNLQRIYIDFYEALPVSENQNMIRGLHLLFLLCNDRIGDFHLSLENIPISDQNDVLISCIKDIEHHLMDGNYDKVMQLKNNLPTPYYEAFFKHLTNTCREKVARCIECSFNKISIDKLKDMMRFSSNEELISFINKISQNYTSLADENANPKIQWKLIDNIVYFEREAKKNVTNTDLINNVLGYALEFERIV</sequence>
<dbReference type="Pfam" id="PF10075">
    <property type="entry name" value="CSN8_PSD8_EIF3K"/>
    <property type="match status" value="1"/>
</dbReference>
<reference evidence="4 5" key="1">
    <citation type="submission" date="2023-10" db="EMBL/GenBank/DDBJ databases">
        <title>Comparative genomics analysis reveals potential genetic determinants of host preference in Cryptosporidium xiaoi.</title>
        <authorList>
            <person name="Xiao L."/>
            <person name="Li J."/>
        </authorList>
    </citation>
    <scope>NUCLEOTIDE SEQUENCE [LARGE SCALE GENOMIC DNA]</scope>
    <source>
        <strain evidence="4 5">52996</strain>
    </source>
</reference>
<comment type="caution">
    <text evidence="4">The sequence shown here is derived from an EMBL/GenBank/DDBJ whole genome shotgun (WGS) entry which is preliminary data.</text>
</comment>
<dbReference type="InterPro" id="IPR000717">
    <property type="entry name" value="PCI_dom"/>
</dbReference>
<feature type="domain" description="PCI" evidence="3">
    <location>
        <begin position="83"/>
        <end position="257"/>
    </location>
</feature>
<dbReference type="GO" id="GO:0005829">
    <property type="term" value="C:cytosol"/>
    <property type="evidence" value="ECO:0007669"/>
    <property type="project" value="TreeGrafter"/>
</dbReference>
<keyword evidence="5" id="KW-1185">Reference proteome</keyword>
<comment type="similarity">
    <text evidence="1">Belongs to the proteasome subunit S14 family.</text>
</comment>
<accession>A0AAV9Y1Z1</accession>
<dbReference type="AlphaFoldDB" id="A0AAV9Y1Z1"/>